<dbReference type="WBParaSite" id="ASIM_0001401201-mRNA-1">
    <property type="protein sequence ID" value="ASIM_0001401201-mRNA-1"/>
    <property type="gene ID" value="ASIM_0001401201"/>
</dbReference>
<feature type="compositionally biased region" description="Polar residues" evidence="1">
    <location>
        <begin position="467"/>
        <end position="485"/>
    </location>
</feature>
<feature type="compositionally biased region" description="Basic and acidic residues" evidence="1">
    <location>
        <begin position="62"/>
        <end position="75"/>
    </location>
</feature>
<proteinExistence type="predicted"/>
<name>A0A0M3JZR2_ANISI</name>
<feature type="compositionally biased region" description="Basic residues" evidence="1">
    <location>
        <begin position="42"/>
        <end position="53"/>
    </location>
</feature>
<keyword evidence="3" id="KW-1185">Reference proteome</keyword>
<protein>
    <submittedName>
        <fullName evidence="4">Caprin-1_dimer domain-containing protein</fullName>
    </submittedName>
</protein>
<evidence type="ECO:0000313" key="4">
    <source>
        <dbReference type="WBParaSite" id="ASIM_0001401201-mRNA-1"/>
    </source>
</evidence>
<dbReference type="OrthoDB" id="10062814at2759"/>
<feature type="region of interest" description="Disordered" evidence="1">
    <location>
        <begin position="249"/>
        <end position="308"/>
    </location>
</feature>
<dbReference type="AlphaFoldDB" id="A0A0M3JZR2"/>
<reference evidence="2 3" key="2">
    <citation type="submission" date="2018-11" db="EMBL/GenBank/DDBJ databases">
        <authorList>
            <consortium name="Pathogen Informatics"/>
        </authorList>
    </citation>
    <scope>NUCLEOTIDE SEQUENCE [LARGE SCALE GENOMIC DNA]</scope>
</reference>
<feature type="compositionally biased region" description="Basic and acidic residues" evidence="1">
    <location>
        <begin position="265"/>
        <end position="291"/>
    </location>
</feature>
<evidence type="ECO:0000313" key="2">
    <source>
        <dbReference type="EMBL" id="VDK49704.1"/>
    </source>
</evidence>
<feature type="region of interest" description="Disordered" evidence="1">
    <location>
        <begin position="467"/>
        <end position="518"/>
    </location>
</feature>
<sequence>MKGPVDNATVVAAAAADHAASNEDETKMVTNPYSRIEDAMEKKRRNLEKRKIRLQQYEEDERNGKKLSEEQQEARSRIGEVETQLEFIKDIVKMLATIQREFTRSLKQRDEAFRRKFVESEREHLAEFIYYQNIFRIFSKPHVTKALIDAENGAEPKLTMDEWMDLQDISTAFNPHLPPVDTTPEWMPMMRRSAIMANCILSGSKERVIGKANGMKARQLMEKAAGMDCVKDLKFVLNLVTDSDDDLLSEADEDDHEDSVGGMERIGEGECVHDRDVAQERSEEEAKRQQEEADTPPIVTNAEESSESTFIYKSDPKVIFVHGESERPKNGCGDLLCETTNTEFGFENYVVHAQVINEPVIRDPPPPIPLPNAAVQNSSTDNKHNTSKNKQLSSKQQTSTATTNKQQQIINADVTDNNSDNNNDDNTNDNNTNNKTVVTPSSTTPTMLNDAALLAALQSVDKVTASSKNTNNCNGDEQQRSTSIRGQGALHRNMRMDRRGRGGRGMASGIRSRNTQQNYRFDATNNQSNYQAQPQSVRASGATRAYREGAGRYMGRIGRGGSMMVNNSYGGFRGGNRGMNNGRYGQANGYTAGGYNNSNAYDYASSHPHRQAGFNFANDYK</sequence>
<evidence type="ECO:0000313" key="3">
    <source>
        <dbReference type="Proteomes" id="UP000267096"/>
    </source>
</evidence>
<accession>A0A0M3JZR2</accession>
<evidence type="ECO:0000256" key="1">
    <source>
        <dbReference type="SAM" id="MobiDB-lite"/>
    </source>
</evidence>
<reference evidence="4" key="1">
    <citation type="submission" date="2017-02" db="UniProtKB">
        <authorList>
            <consortium name="WormBaseParasite"/>
        </authorList>
    </citation>
    <scope>IDENTIFICATION</scope>
</reference>
<organism evidence="4">
    <name type="scientific">Anisakis simplex</name>
    <name type="common">Herring worm</name>
    <dbReference type="NCBI Taxonomy" id="6269"/>
    <lineage>
        <taxon>Eukaryota</taxon>
        <taxon>Metazoa</taxon>
        <taxon>Ecdysozoa</taxon>
        <taxon>Nematoda</taxon>
        <taxon>Chromadorea</taxon>
        <taxon>Rhabditida</taxon>
        <taxon>Spirurina</taxon>
        <taxon>Ascaridomorpha</taxon>
        <taxon>Ascaridoidea</taxon>
        <taxon>Anisakidae</taxon>
        <taxon>Anisakis</taxon>
        <taxon>Anisakis simplex complex</taxon>
    </lineage>
</organism>
<gene>
    <name evidence="2" type="ORF">ASIM_LOCUS13440</name>
</gene>
<feature type="region of interest" description="Disordered" evidence="1">
    <location>
        <begin position="361"/>
        <end position="444"/>
    </location>
</feature>
<dbReference type="EMBL" id="UYRR01031392">
    <property type="protein sequence ID" value="VDK49704.1"/>
    <property type="molecule type" value="Genomic_DNA"/>
</dbReference>
<feature type="compositionally biased region" description="Low complexity" evidence="1">
    <location>
        <begin position="428"/>
        <end position="444"/>
    </location>
</feature>
<feature type="compositionally biased region" description="Polar residues" evidence="1">
    <location>
        <begin position="388"/>
        <end position="410"/>
    </location>
</feature>
<dbReference type="Proteomes" id="UP000267096">
    <property type="component" value="Unassembled WGS sequence"/>
</dbReference>
<feature type="region of interest" description="Disordered" evidence="1">
    <location>
        <begin position="39"/>
        <end position="75"/>
    </location>
</feature>